<evidence type="ECO:0000313" key="1">
    <source>
        <dbReference type="EMBL" id="SQI37406.1"/>
    </source>
</evidence>
<accession>A0A2X4UCB2</accession>
<evidence type="ECO:0000313" key="2">
    <source>
        <dbReference type="Proteomes" id="UP000248897"/>
    </source>
</evidence>
<dbReference type="AlphaFoldDB" id="A0A2X4UCB2"/>
<organism evidence="1 2">
    <name type="scientific">Serratia plymuthica</name>
    <dbReference type="NCBI Taxonomy" id="82996"/>
    <lineage>
        <taxon>Bacteria</taxon>
        <taxon>Pseudomonadati</taxon>
        <taxon>Pseudomonadota</taxon>
        <taxon>Gammaproteobacteria</taxon>
        <taxon>Enterobacterales</taxon>
        <taxon>Yersiniaceae</taxon>
        <taxon>Serratia</taxon>
    </lineage>
</organism>
<protein>
    <submittedName>
        <fullName evidence="1">Uncharacterized protein</fullName>
    </submittedName>
</protein>
<dbReference type="Proteomes" id="UP000248897">
    <property type="component" value="Chromosome 1"/>
</dbReference>
<proteinExistence type="predicted"/>
<gene>
    <name evidence="1" type="ORF">NCTC12961_02346</name>
</gene>
<sequence>MNALLDSFRVGNQMIPIIPLIRAAPPPRPRAAYLRTHFLCSRKKTSKPCHMWLGEIIRYEKSMRIFALKICSVFLVKIRVDADKKHTLYKSVGTGRTKWRKTILPRHNFIFNILVTCLFDKNKMLVTCHNNTRLSIYHMNNRRIEMLKTDFRLLDGSIRNSYRL</sequence>
<dbReference type="EMBL" id="LS483469">
    <property type="protein sequence ID" value="SQI37406.1"/>
    <property type="molecule type" value="Genomic_DNA"/>
</dbReference>
<reference evidence="1 2" key="1">
    <citation type="submission" date="2018-06" db="EMBL/GenBank/DDBJ databases">
        <authorList>
            <consortium name="Pathogen Informatics"/>
            <person name="Doyle S."/>
        </authorList>
    </citation>
    <scope>NUCLEOTIDE SEQUENCE [LARGE SCALE GENOMIC DNA]</scope>
    <source>
        <strain evidence="1 2">NCTC12961</strain>
    </source>
</reference>
<name>A0A2X4UCB2_SERPL</name>